<evidence type="ECO:0000313" key="6">
    <source>
        <dbReference type="Proteomes" id="UP000649604"/>
    </source>
</evidence>
<dbReference type="Gene3D" id="3.40.50.720">
    <property type="entry name" value="NAD(P)-binding Rossmann-like Domain"/>
    <property type="match status" value="1"/>
</dbReference>
<keyword evidence="1" id="KW-0560">Oxidoreductase</keyword>
<protein>
    <submittedName>
        <fullName evidence="5">Mannitol-1-phosphate 5-dehydrogenase</fullName>
    </submittedName>
</protein>
<dbReference type="PANTHER" id="PTHR30524">
    <property type="entry name" value="MANNITOL-1-PHOSPHATE 5-DEHYDROGENASE"/>
    <property type="match status" value="1"/>
</dbReference>
<dbReference type="Gene3D" id="1.10.1040.10">
    <property type="entry name" value="N-(1-d-carboxylethyl)-l-norvaline Dehydrogenase, domain 2"/>
    <property type="match status" value="1"/>
</dbReference>
<dbReference type="PANTHER" id="PTHR30524:SF0">
    <property type="entry name" value="ALTRONATE OXIDOREDUCTASE-RELATED"/>
    <property type="match status" value="1"/>
</dbReference>
<dbReference type="InterPro" id="IPR013118">
    <property type="entry name" value="Mannitol_DH_C"/>
</dbReference>
<dbReference type="Pfam" id="PF08125">
    <property type="entry name" value="Mannitol_dh_C"/>
    <property type="match status" value="1"/>
</dbReference>
<dbReference type="AlphaFoldDB" id="A0A9D5Q450"/>
<evidence type="ECO:0000259" key="4">
    <source>
        <dbReference type="Pfam" id="PF08125"/>
    </source>
</evidence>
<dbReference type="SUPFAM" id="SSF48179">
    <property type="entry name" value="6-phosphogluconate dehydrogenase C-terminal domain-like"/>
    <property type="match status" value="1"/>
</dbReference>
<dbReference type="Proteomes" id="UP000649604">
    <property type="component" value="Unassembled WGS sequence"/>
</dbReference>
<dbReference type="InterPro" id="IPR036291">
    <property type="entry name" value="NAD(P)-bd_dom_sf"/>
</dbReference>
<organism evidence="5 6">
    <name type="scientific">candidate division KSB3 bacterium</name>
    <dbReference type="NCBI Taxonomy" id="2044937"/>
    <lineage>
        <taxon>Bacteria</taxon>
        <taxon>candidate division KSB3</taxon>
    </lineage>
</organism>
<evidence type="ECO:0000256" key="2">
    <source>
        <dbReference type="ARBA" id="ARBA00023027"/>
    </source>
</evidence>
<accession>A0A9D5Q450</accession>
<sequence>MRTLVLFGAGNIGRSFIGQLFSRAGYEVVFVDIDDRLIQALNHHRRYRVIIKRNDQPDETLWITNVRGVHGTDRERVSKEIADAAVLATAVGKTALPHILPSIAQGLLRRWQQHGERPLDIIMAENFRNAADYAAQKLKQHLPAEYPFELLVGLVETSIGKMVPIMREEDIARDPLWIFAEAYNQLIVDAHGFNNPIPPIPGIAPQQNMKAFVDRKLFIHNLGHAATAYFGYQHDPAFVYIYEPLAIPDLFQNVRQCMLQAARALHAEYPEDLPMAALIEHIDDLLSRFQNRALGDTIFRVGRDLPRKLHKDDRLVGAMLLAKKHGCACDLIAEAVRAACQFRARDEHGRLFPADKEFAEQVYPRGLDYILTHVCQLSRAHRLEAEVMDEIGQTS</sequence>
<proteinExistence type="predicted"/>
<gene>
    <name evidence="5" type="ORF">GF339_01315</name>
</gene>
<reference evidence="5" key="1">
    <citation type="submission" date="2019-11" db="EMBL/GenBank/DDBJ databases">
        <title>Microbial mats filling the niche in hypersaline microbial mats.</title>
        <authorList>
            <person name="Wong H.L."/>
            <person name="Macleod F.I."/>
            <person name="White R.A. III"/>
            <person name="Burns B.P."/>
        </authorList>
    </citation>
    <scope>NUCLEOTIDE SEQUENCE</scope>
    <source>
        <strain evidence="5">Rbin_158</strain>
    </source>
</reference>
<feature type="domain" description="Mannitol dehydrogenase N-terminal" evidence="3">
    <location>
        <begin position="4"/>
        <end position="200"/>
    </location>
</feature>
<feature type="domain" description="Mannitol dehydrogenase C-terminal" evidence="4">
    <location>
        <begin position="208"/>
        <end position="355"/>
    </location>
</feature>
<dbReference type="GO" id="GO:0008926">
    <property type="term" value="F:mannitol-1-phosphate 5-dehydrogenase activity"/>
    <property type="evidence" value="ECO:0007669"/>
    <property type="project" value="TreeGrafter"/>
</dbReference>
<comment type="caution">
    <text evidence="5">The sequence shown here is derived from an EMBL/GenBank/DDBJ whole genome shotgun (WGS) entry which is preliminary data.</text>
</comment>
<dbReference type="EMBL" id="WJJP01000037">
    <property type="protein sequence ID" value="MBD3323190.1"/>
    <property type="molecule type" value="Genomic_DNA"/>
</dbReference>
<dbReference type="InterPro" id="IPR013131">
    <property type="entry name" value="Mannitol_DH_N"/>
</dbReference>
<dbReference type="InterPro" id="IPR013328">
    <property type="entry name" value="6PGD_dom2"/>
</dbReference>
<keyword evidence="2" id="KW-0520">NAD</keyword>
<evidence type="ECO:0000256" key="1">
    <source>
        <dbReference type="ARBA" id="ARBA00023002"/>
    </source>
</evidence>
<dbReference type="InterPro" id="IPR008927">
    <property type="entry name" value="6-PGluconate_DH-like_C_sf"/>
</dbReference>
<dbReference type="GO" id="GO:0019592">
    <property type="term" value="P:mannitol catabolic process"/>
    <property type="evidence" value="ECO:0007669"/>
    <property type="project" value="TreeGrafter"/>
</dbReference>
<evidence type="ECO:0000313" key="5">
    <source>
        <dbReference type="EMBL" id="MBD3323190.1"/>
    </source>
</evidence>
<dbReference type="SUPFAM" id="SSF51735">
    <property type="entry name" value="NAD(P)-binding Rossmann-fold domains"/>
    <property type="match status" value="1"/>
</dbReference>
<dbReference type="GO" id="GO:0005829">
    <property type="term" value="C:cytosol"/>
    <property type="evidence" value="ECO:0007669"/>
    <property type="project" value="TreeGrafter"/>
</dbReference>
<evidence type="ECO:0000259" key="3">
    <source>
        <dbReference type="Pfam" id="PF01232"/>
    </source>
</evidence>
<name>A0A9D5Q450_9BACT</name>
<dbReference type="Pfam" id="PF01232">
    <property type="entry name" value="Mannitol_dh"/>
    <property type="match status" value="1"/>
</dbReference>